<evidence type="ECO:0000256" key="6">
    <source>
        <dbReference type="RuleBase" id="RU000716"/>
    </source>
</evidence>
<keyword evidence="3 6" id="KW-0731">Sigma factor</keyword>
<evidence type="ECO:0000256" key="1">
    <source>
        <dbReference type="ARBA" id="ARBA00010641"/>
    </source>
</evidence>
<dbReference type="EMBL" id="BAABDH010000014">
    <property type="protein sequence ID" value="GAA3923161.1"/>
    <property type="molecule type" value="Genomic_DNA"/>
</dbReference>
<evidence type="ECO:0000256" key="4">
    <source>
        <dbReference type="ARBA" id="ARBA00023125"/>
    </source>
</evidence>
<proteinExistence type="inferred from homology"/>
<dbReference type="PROSITE" id="PS01063">
    <property type="entry name" value="SIGMA70_ECF"/>
    <property type="match status" value="1"/>
</dbReference>
<evidence type="ECO:0000256" key="3">
    <source>
        <dbReference type="ARBA" id="ARBA00023082"/>
    </source>
</evidence>
<evidence type="ECO:0000256" key="2">
    <source>
        <dbReference type="ARBA" id="ARBA00023015"/>
    </source>
</evidence>
<dbReference type="NCBIfam" id="TIGR02937">
    <property type="entry name" value="sigma70-ECF"/>
    <property type="match status" value="1"/>
</dbReference>
<dbReference type="InterPro" id="IPR013324">
    <property type="entry name" value="RNA_pol_sigma_r3/r4-like"/>
</dbReference>
<sequence>MDAATPPAAREISPATRHDFKLIRAAVEQRDEKAYAELMHRHQRAVFRLLQKMVRSTDDADDLTQETFAKAFRALPTFRAEYAFSTWLYRIATNTAINFLRKRKTSPQTLPMGTLLLNADGELREMDFHDHGLNPQEAIIRAQRIGLMRQAVAQLPPKHAQMVTLRYFEELSYHEIAQELRIAVTTVKAQLYHCRQRLLLLVKNSQHAL</sequence>
<protein>
    <recommendedName>
        <fullName evidence="6">RNA polymerase sigma factor</fullName>
    </recommendedName>
</protein>
<keyword evidence="2 6" id="KW-0805">Transcription regulation</keyword>
<keyword evidence="4 6" id="KW-0238">DNA-binding</keyword>
<dbReference type="PANTHER" id="PTHR43133">
    <property type="entry name" value="RNA POLYMERASE ECF-TYPE SIGMA FACTO"/>
    <property type="match status" value="1"/>
</dbReference>
<dbReference type="SUPFAM" id="SSF88946">
    <property type="entry name" value="Sigma2 domain of RNA polymerase sigma factors"/>
    <property type="match status" value="1"/>
</dbReference>
<dbReference type="Pfam" id="PF04542">
    <property type="entry name" value="Sigma70_r2"/>
    <property type="match status" value="1"/>
</dbReference>
<accession>A0ABP7MKK6</accession>
<dbReference type="SUPFAM" id="SSF88659">
    <property type="entry name" value="Sigma3 and sigma4 domains of RNA polymerase sigma factors"/>
    <property type="match status" value="1"/>
</dbReference>
<name>A0ABP7MKK6_9BACT</name>
<dbReference type="Gene3D" id="1.10.10.10">
    <property type="entry name" value="Winged helix-like DNA-binding domain superfamily/Winged helix DNA-binding domain"/>
    <property type="match status" value="1"/>
</dbReference>
<dbReference type="CDD" id="cd06171">
    <property type="entry name" value="Sigma70_r4"/>
    <property type="match status" value="1"/>
</dbReference>
<dbReference type="InterPro" id="IPR014284">
    <property type="entry name" value="RNA_pol_sigma-70_dom"/>
</dbReference>
<dbReference type="Pfam" id="PF08281">
    <property type="entry name" value="Sigma70_r4_2"/>
    <property type="match status" value="1"/>
</dbReference>
<comment type="similarity">
    <text evidence="1 6">Belongs to the sigma-70 factor family. ECF subfamily.</text>
</comment>
<feature type="domain" description="RNA polymerase sigma factor 70 region 4 type 2" evidence="8">
    <location>
        <begin position="148"/>
        <end position="198"/>
    </location>
</feature>
<dbReference type="InterPro" id="IPR007627">
    <property type="entry name" value="RNA_pol_sigma70_r2"/>
</dbReference>
<reference evidence="10" key="1">
    <citation type="journal article" date="2019" name="Int. J. Syst. Evol. Microbiol.">
        <title>The Global Catalogue of Microorganisms (GCM) 10K type strain sequencing project: providing services to taxonomists for standard genome sequencing and annotation.</title>
        <authorList>
            <consortium name="The Broad Institute Genomics Platform"/>
            <consortium name="The Broad Institute Genome Sequencing Center for Infectious Disease"/>
            <person name="Wu L."/>
            <person name="Ma J."/>
        </authorList>
    </citation>
    <scope>NUCLEOTIDE SEQUENCE [LARGE SCALE GENOMIC DNA]</scope>
    <source>
        <strain evidence="10">JCM 17214</strain>
    </source>
</reference>
<feature type="domain" description="RNA polymerase sigma-70 region 2" evidence="7">
    <location>
        <begin position="38"/>
        <end position="104"/>
    </location>
</feature>
<dbReference type="Proteomes" id="UP001499909">
    <property type="component" value="Unassembled WGS sequence"/>
</dbReference>
<dbReference type="InterPro" id="IPR039425">
    <property type="entry name" value="RNA_pol_sigma-70-like"/>
</dbReference>
<gene>
    <name evidence="9" type="primary">rpoE</name>
    <name evidence="9" type="ORF">GCM10022406_06740</name>
</gene>
<keyword evidence="5 6" id="KW-0804">Transcription</keyword>
<dbReference type="InterPro" id="IPR000838">
    <property type="entry name" value="RNA_pol_sigma70_ECF_CS"/>
</dbReference>
<comment type="caution">
    <text evidence="9">The sequence shown here is derived from an EMBL/GenBank/DDBJ whole genome shotgun (WGS) entry which is preliminary data.</text>
</comment>
<keyword evidence="10" id="KW-1185">Reference proteome</keyword>
<evidence type="ECO:0000313" key="10">
    <source>
        <dbReference type="Proteomes" id="UP001499909"/>
    </source>
</evidence>
<dbReference type="InterPro" id="IPR013249">
    <property type="entry name" value="RNA_pol_sigma70_r4_t2"/>
</dbReference>
<dbReference type="PANTHER" id="PTHR43133:SF51">
    <property type="entry name" value="RNA POLYMERASE SIGMA FACTOR"/>
    <property type="match status" value="1"/>
</dbReference>
<evidence type="ECO:0000313" key="9">
    <source>
        <dbReference type="EMBL" id="GAA3923161.1"/>
    </source>
</evidence>
<dbReference type="Gene3D" id="1.10.1740.10">
    <property type="match status" value="1"/>
</dbReference>
<evidence type="ECO:0000259" key="8">
    <source>
        <dbReference type="Pfam" id="PF08281"/>
    </source>
</evidence>
<organism evidence="9 10">
    <name type="scientific">Hymenobacter algoricola</name>
    <dbReference type="NCBI Taxonomy" id="486267"/>
    <lineage>
        <taxon>Bacteria</taxon>
        <taxon>Pseudomonadati</taxon>
        <taxon>Bacteroidota</taxon>
        <taxon>Cytophagia</taxon>
        <taxon>Cytophagales</taxon>
        <taxon>Hymenobacteraceae</taxon>
        <taxon>Hymenobacter</taxon>
    </lineage>
</organism>
<evidence type="ECO:0000259" key="7">
    <source>
        <dbReference type="Pfam" id="PF04542"/>
    </source>
</evidence>
<dbReference type="InterPro" id="IPR013325">
    <property type="entry name" value="RNA_pol_sigma_r2"/>
</dbReference>
<dbReference type="RefSeq" id="WP_345110089.1">
    <property type="nucleotide sequence ID" value="NZ_BAABDH010000014.1"/>
</dbReference>
<dbReference type="InterPro" id="IPR036388">
    <property type="entry name" value="WH-like_DNA-bd_sf"/>
</dbReference>
<evidence type="ECO:0000256" key="5">
    <source>
        <dbReference type="ARBA" id="ARBA00023163"/>
    </source>
</evidence>